<reference evidence="1" key="1">
    <citation type="journal article" date="2015" name="Nature">
        <title>Complex archaea that bridge the gap between prokaryotes and eukaryotes.</title>
        <authorList>
            <person name="Spang A."/>
            <person name="Saw J.H."/>
            <person name="Jorgensen S.L."/>
            <person name="Zaremba-Niedzwiedzka K."/>
            <person name="Martijn J."/>
            <person name="Lind A.E."/>
            <person name="van Eijk R."/>
            <person name="Schleper C."/>
            <person name="Guy L."/>
            <person name="Ettema T.J."/>
        </authorList>
    </citation>
    <scope>NUCLEOTIDE SEQUENCE</scope>
</reference>
<gene>
    <name evidence="1" type="ORF">LCGC14_2418940</name>
</gene>
<comment type="caution">
    <text evidence="1">The sequence shown here is derived from an EMBL/GenBank/DDBJ whole genome shotgun (WGS) entry which is preliminary data.</text>
</comment>
<accession>A0A0F9BQC9</accession>
<sequence>VGIDGVLEVNSMTYMDGGAEINGTLTLENDETIVNSFNGIITFTMTTADFVGSVNVTTDLDVNGTSNLDIVDVDGASDFGANVTMSGNAILYGPRLKWTYVATNTVLTQADSGSWWGTFGASSGMTFTLPTDGSNMAGVYFCIYNSEGITITIDPVQGASIIRRLTNHSGSNERIQSTAEHDSICLMAGNNDIQWYPFPVYGTWADIN</sequence>
<organism evidence="1">
    <name type="scientific">marine sediment metagenome</name>
    <dbReference type="NCBI Taxonomy" id="412755"/>
    <lineage>
        <taxon>unclassified sequences</taxon>
        <taxon>metagenomes</taxon>
        <taxon>ecological metagenomes</taxon>
    </lineage>
</organism>
<dbReference type="AlphaFoldDB" id="A0A0F9BQC9"/>
<dbReference type="EMBL" id="LAZR01036727">
    <property type="protein sequence ID" value="KKL24080.1"/>
    <property type="molecule type" value="Genomic_DNA"/>
</dbReference>
<protein>
    <submittedName>
        <fullName evidence="1">Uncharacterized protein</fullName>
    </submittedName>
</protein>
<name>A0A0F9BQC9_9ZZZZ</name>
<proteinExistence type="predicted"/>
<evidence type="ECO:0000313" key="1">
    <source>
        <dbReference type="EMBL" id="KKL24080.1"/>
    </source>
</evidence>
<feature type="non-terminal residue" evidence="1">
    <location>
        <position position="1"/>
    </location>
</feature>